<comment type="subcellular location">
    <subcellularLocation>
        <location evidence="1">Cell membrane</location>
        <topology evidence="1">Multi-pass membrane protein</topology>
    </subcellularLocation>
</comment>
<evidence type="ECO:0000256" key="4">
    <source>
        <dbReference type="ARBA" id="ARBA00022692"/>
    </source>
</evidence>
<dbReference type="Pfam" id="PF06750">
    <property type="entry name" value="A24_N_bact"/>
    <property type="match status" value="1"/>
</dbReference>
<reference evidence="10 11" key="1">
    <citation type="submission" date="2016-10" db="EMBL/GenBank/DDBJ databases">
        <authorList>
            <person name="de Groot N.N."/>
        </authorList>
    </citation>
    <scope>NUCLEOTIDE SEQUENCE [LARGE SCALE GENOMIC DNA]</scope>
    <source>
        <strain evidence="10 11">KH1P1</strain>
    </source>
</reference>
<dbReference type="Pfam" id="PF01478">
    <property type="entry name" value="Peptidase_A24"/>
    <property type="match status" value="1"/>
</dbReference>
<keyword evidence="4 7" id="KW-0812">Transmembrane</keyword>
<feature type="transmembrane region" description="Helical" evidence="7">
    <location>
        <begin position="130"/>
        <end position="146"/>
    </location>
</feature>
<evidence type="ECO:0000259" key="9">
    <source>
        <dbReference type="Pfam" id="PF06750"/>
    </source>
</evidence>
<dbReference type="GO" id="GO:0006465">
    <property type="term" value="P:signal peptide processing"/>
    <property type="evidence" value="ECO:0007669"/>
    <property type="project" value="TreeGrafter"/>
</dbReference>
<evidence type="ECO:0000256" key="6">
    <source>
        <dbReference type="ARBA" id="ARBA00023136"/>
    </source>
</evidence>
<feature type="transmembrane region" description="Helical" evidence="7">
    <location>
        <begin position="167"/>
        <end position="193"/>
    </location>
</feature>
<evidence type="ECO:0000256" key="3">
    <source>
        <dbReference type="ARBA" id="ARBA00022475"/>
    </source>
</evidence>
<feature type="transmembrane region" description="Helical" evidence="7">
    <location>
        <begin position="213"/>
        <end position="239"/>
    </location>
</feature>
<evidence type="ECO:0000313" key="10">
    <source>
        <dbReference type="EMBL" id="SET42177.1"/>
    </source>
</evidence>
<dbReference type="EMBL" id="FOIL01000017">
    <property type="protein sequence ID" value="SET42177.1"/>
    <property type="molecule type" value="Genomic_DNA"/>
</dbReference>
<keyword evidence="10" id="KW-0489">Methyltransferase</keyword>
<protein>
    <submittedName>
        <fullName evidence="10">Leader peptidase (Prepilin peptidase) / N-methyltransferase</fullName>
    </submittedName>
</protein>
<name>A0A1I0EAE2_9FIRM</name>
<keyword evidence="6 7" id="KW-0472">Membrane</keyword>
<keyword evidence="5 7" id="KW-1133">Transmembrane helix</keyword>
<dbReference type="eggNOG" id="COG1989">
    <property type="taxonomic scope" value="Bacteria"/>
</dbReference>
<feature type="transmembrane region" description="Helical" evidence="7">
    <location>
        <begin position="106"/>
        <end position="124"/>
    </location>
</feature>
<dbReference type="InterPro" id="IPR000045">
    <property type="entry name" value="Prepilin_IV_endopep_pep"/>
</dbReference>
<evidence type="ECO:0000256" key="2">
    <source>
        <dbReference type="ARBA" id="ARBA00005801"/>
    </source>
</evidence>
<keyword evidence="11" id="KW-1185">Reference proteome</keyword>
<gene>
    <name evidence="10" type="ORF">SAMN04487771_101743</name>
</gene>
<dbReference type="AlphaFoldDB" id="A0A1I0EAE2"/>
<feature type="transmembrane region" description="Helical" evidence="7">
    <location>
        <begin position="79"/>
        <end position="99"/>
    </location>
</feature>
<dbReference type="PANTHER" id="PTHR30487:SF0">
    <property type="entry name" value="PREPILIN LEADER PEPTIDASE_N-METHYLTRANSFERASE-RELATED"/>
    <property type="match status" value="1"/>
</dbReference>
<dbReference type="Proteomes" id="UP000199820">
    <property type="component" value="Unassembled WGS sequence"/>
</dbReference>
<dbReference type="InterPro" id="IPR010627">
    <property type="entry name" value="Prepilin_pept_A24_N"/>
</dbReference>
<evidence type="ECO:0000313" key="11">
    <source>
        <dbReference type="Proteomes" id="UP000199820"/>
    </source>
</evidence>
<accession>A0A1I0EAE2</accession>
<evidence type="ECO:0000256" key="7">
    <source>
        <dbReference type="SAM" id="Phobius"/>
    </source>
</evidence>
<keyword evidence="10" id="KW-0808">Transferase</keyword>
<feature type="domain" description="Prepilin peptidase A24 N-terminal" evidence="9">
    <location>
        <begin position="15"/>
        <end position="97"/>
    </location>
</feature>
<dbReference type="Gene3D" id="1.20.120.1220">
    <property type="match status" value="1"/>
</dbReference>
<comment type="similarity">
    <text evidence="2">Belongs to the peptidase A24 family.</text>
</comment>
<dbReference type="PANTHER" id="PTHR30487">
    <property type="entry name" value="TYPE 4 PREPILIN-LIKE PROTEINS LEADER PEPTIDE-PROCESSING ENZYME"/>
    <property type="match status" value="1"/>
</dbReference>
<feature type="transmembrane region" description="Helical" evidence="7">
    <location>
        <begin position="251"/>
        <end position="270"/>
    </location>
</feature>
<evidence type="ECO:0000256" key="5">
    <source>
        <dbReference type="ARBA" id="ARBA00022989"/>
    </source>
</evidence>
<organism evidence="10 11">
    <name type="scientific">[Clostridium] aminophilum</name>
    <dbReference type="NCBI Taxonomy" id="1526"/>
    <lineage>
        <taxon>Bacteria</taxon>
        <taxon>Bacillati</taxon>
        <taxon>Bacillota</taxon>
        <taxon>Clostridia</taxon>
        <taxon>Lachnospirales</taxon>
        <taxon>Lachnospiraceae</taxon>
    </lineage>
</organism>
<proteinExistence type="inferred from homology"/>
<dbReference type="InterPro" id="IPR050882">
    <property type="entry name" value="Prepilin_peptidase/N-MTase"/>
</dbReference>
<dbReference type="STRING" id="1526.SAMN02910262_00310"/>
<evidence type="ECO:0000256" key="1">
    <source>
        <dbReference type="ARBA" id="ARBA00004651"/>
    </source>
</evidence>
<dbReference type="GO" id="GO:0032259">
    <property type="term" value="P:methylation"/>
    <property type="evidence" value="ECO:0007669"/>
    <property type="project" value="UniProtKB-KW"/>
</dbReference>
<feature type="domain" description="Prepilin type IV endopeptidase peptidase" evidence="8">
    <location>
        <begin position="108"/>
        <end position="237"/>
    </location>
</feature>
<dbReference type="GO" id="GO:0004190">
    <property type="term" value="F:aspartic-type endopeptidase activity"/>
    <property type="evidence" value="ECO:0007669"/>
    <property type="project" value="InterPro"/>
</dbReference>
<dbReference type="RefSeq" id="WP_074649357.1">
    <property type="nucleotide sequence ID" value="NZ_FOIL01000017.1"/>
</dbReference>
<evidence type="ECO:0000259" key="8">
    <source>
        <dbReference type="Pfam" id="PF01478"/>
    </source>
</evidence>
<dbReference type="GO" id="GO:0008168">
    <property type="term" value="F:methyltransferase activity"/>
    <property type="evidence" value="ECO:0007669"/>
    <property type="project" value="UniProtKB-KW"/>
</dbReference>
<dbReference type="GO" id="GO:0005886">
    <property type="term" value="C:plasma membrane"/>
    <property type="evidence" value="ECO:0007669"/>
    <property type="project" value="UniProtKB-SubCell"/>
</dbReference>
<keyword evidence="3" id="KW-1003">Cell membrane</keyword>
<sequence length="275" mass="29987">MPFLAAYILIVAFFAGSAFGSFFNCWAWRIVHHESILHGRSHCPACGHPLGVLDLIPVFSWFLLHGKCRYCNGKISPRYVIAEILSGAGFVLCVLRFGLTMETARAVLLFCFLFVLSLVDLESYLIPDRFILAILALWAVTLPMILREQAMTAMSAMENVTENFGALIGKGYLLGTVSGIAVGGAMLIISLIFDRVTGKESLGGGDIKLFFAAGLYLGAAGGLLCVMVSCFIGLIFAFLMRQERIPFGPSISAAFMITFLFGDPVIRWYLSLLGV</sequence>
<dbReference type="OrthoDB" id="9789291at2"/>